<accession>A0AAX3U8V8</accession>
<evidence type="ECO:0000259" key="1">
    <source>
        <dbReference type="Pfam" id="PF18491"/>
    </source>
</evidence>
<dbReference type="Pfam" id="PF21598">
    <property type="entry name" value="PvuRts1I-like_N"/>
    <property type="match status" value="1"/>
</dbReference>
<dbReference type="InterPro" id="IPR040674">
    <property type="entry name" value="PvuRts1I-like_SRA"/>
</dbReference>
<dbReference type="EMBL" id="CP118710">
    <property type="protein sequence ID" value="WGK83228.1"/>
    <property type="molecule type" value="Genomic_DNA"/>
</dbReference>
<dbReference type="AlphaFoldDB" id="A0AAX3U8V8"/>
<sequence length="399" mass="46021">MAVNKTEYVLKSISKIKNKKWEFYIITRIIHALPDDVEFITQQLVRLPDGHRALTDLYFPQFDIHLEIDEPHHENQKVEDLKRERDIIKRTEHSVVRIKIANDKGKVERSLEDIKSDTDNLIQMLFSLREDQMSQDSFVPWDLEHRYSSIPVINAGRVAIEDNVMFQKQIEALRCFGFRGNGYQRGAWQIPDGSKDWVWFPRLYEHGIWENKLTEDGTRIIEKARLNEDGSYDGEALKSIKKQKENQISGGNRKSIVFARAKDSLGFNLYRYVGTFLMNLEESTDKEIIFDRVSKEEKVRFKPNCCPICNASNPYSSRYPVYVCERCSVNPVDESGAALSFTNEGISGGFIAKYSGTNEIRNSHVCYIKNIKCWADEAHMGGIIIQPFATALTNRMGDS</sequence>
<organism evidence="3 4">
    <name type="scientific">Vibrio aestuarianus</name>
    <dbReference type="NCBI Taxonomy" id="28171"/>
    <lineage>
        <taxon>Bacteria</taxon>
        <taxon>Pseudomonadati</taxon>
        <taxon>Pseudomonadota</taxon>
        <taxon>Gammaproteobacteria</taxon>
        <taxon>Vibrionales</taxon>
        <taxon>Vibrionaceae</taxon>
        <taxon>Vibrio</taxon>
    </lineage>
</organism>
<reference evidence="3" key="1">
    <citation type="submission" date="2022-02" db="EMBL/GenBank/DDBJ databases">
        <title>Emergence and expansion in Europe of a Vibrio aestuarianus clonal complex pathogenic for oysters.</title>
        <authorList>
            <person name="Mesnil A."/>
            <person name="Travers M.-A."/>
        </authorList>
    </citation>
    <scope>NUCLEOTIDE SEQUENCE</scope>
    <source>
        <strain evidence="3">U29</strain>
    </source>
</reference>
<feature type="domain" description="Restriction endonuclease PvuRts1 I-like N-terminal" evidence="2">
    <location>
        <begin position="7"/>
        <end position="122"/>
    </location>
</feature>
<protein>
    <recommendedName>
        <fullName evidence="5">SET and RING associated domain-containing protein</fullName>
    </recommendedName>
</protein>
<name>A0AAX3U8V8_9VIBR</name>
<evidence type="ECO:0000313" key="4">
    <source>
        <dbReference type="Proteomes" id="UP001239257"/>
    </source>
</evidence>
<gene>
    <name evidence="3" type="ORF">PYE51_17880</name>
</gene>
<evidence type="ECO:0000259" key="2">
    <source>
        <dbReference type="Pfam" id="PF21598"/>
    </source>
</evidence>
<dbReference type="Pfam" id="PF18491">
    <property type="entry name" value="SRA"/>
    <property type="match status" value="1"/>
</dbReference>
<dbReference type="InterPro" id="IPR048797">
    <property type="entry name" value="PvuRts1I-like_N"/>
</dbReference>
<feature type="domain" description="PvuRts1 I-like SET and RING associated" evidence="1">
    <location>
        <begin position="153"/>
        <end position="296"/>
    </location>
</feature>
<proteinExistence type="predicted"/>
<dbReference type="RefSeq" id="WP_301066649.1">
    <property type="nucleotide sequence ID" value="NZ_CP118710.1"/>
</dbReference>
<evidence type="ECO:0000313" key="3">
    <source>
        <dbReference type="EMBL" id="WGK83228.1"/>
    </source>
</evidence>
<evidence type="ECO:0008006" key="5">
    <source>
        <dbReference type="Google" id="ProtNLM"/>
    </source>
</evidence>
<dbReference type="Proteomes" id="UP001239257">
    <property type="component" value="Chromosome 2"/>
</dbReference>